<dbReference type="GO" id="GO:0005815">
    <property type="term" value="C:microtubule organizing center"/>
    <property type="evidence" value="ECO:0007669"/>
    <property type="project" value="TreeGrafter"/>
</dbReference>
<evidence type="ECO:0000256" key="1">
    <source>
        <dbReference type="SAM" id="MobiDB-lite"/>
    </source>
</evidence>
<sequence length="444" mass="49950">MTYDPPNRDCRQMAAILGERLLGEVVEERLDEVLHDLEELTEGISDARFEEPTGLTEIDALLGVFAPVQHPAPVQAQPDDHVREPREEEDQPHVQSESDQRVNARHATEYTPSLSRGKAPVIEISSTASAAGKSQLLYYLTAIAILPSRCGQHQIGGRESAVAFIDTDGRFDVERLRTIAQGIIRKRLPDQDVTRHVDDILSIITTSLQHLHIFRPQSSASLLSTLQHLDTYLFDLTRHFSSTRPLHAIFIDSASAFFWQDKLHDEVARVEDIGRAYADIEHDRRHKQSFYLSEMYADLVAELKRLQHRFSCALIYTTTAWSGRSASTGPGDSNPGPFTLYEPHLSTLKFPSARPSLPAPWGTFPTVRLLVRREAVRPFPSDMTPAEAQADAAMRQGVVLRGRFSAWVNGWGCEDWPRRIVDGLDSMNWGMFAFHVRSDGVHID</sequence>
<name>Q0CS27_ASPTN</name>
<dbReference type="GO" id="GO:0005657">
    <property type="term" value="C:replication fork"/>
    <property type="evidence" value="ECO:0007669"/>
    <property type="project" value="InterPro"/>
</dbReference>
<evidence type="ECO:0000313" key="3">
    <source>
        <dbReference type="Proteomes" id="UP000007963"/>
    </source>
</evidence>
<dbReference type="PANTHER" id="PTHR46644:SF2">
    <property type="entry name" value="DNA REPAIR PROTEIN XRCC2"/>
    <property type="match status" value="1"/>
</dbReference>
<dbReference type="STRING" id="341663.Q0CS27"/>
<feature type="region of interest" description="Disordered" evidence="1">
    <location>
        <begin position="72"/>
        <end position="115"/>
    </location>
</feature>
<dbReference type="GO" id="GO:0000724">
    <property type="term" value="P:double-strand break repair via homologous recombination"/>
    <property type="evidence" value="ECO:0007669"/>
    <property type="project" value="InterPro"/>
</dbReference>
<dbReference type="OMA" id="TAFFWQD"/>
<dbReference type="InterPro" id="IPR030547">
    <property type="entry name" value="XRCC2"/>
</dbReference>
<proteinExistence type="predicted"/>
<gene>
    <name evidence="2" type="ORF">ATEG_03507</name>
</gene>
<dbReference type="GeneID" id="4317981"/>
<dbReference type="EMBL" id="CH476597">
    <property type="protein sequence ID" value="EAU36781.1"/>
    <property type="molecule type" value="Genomic_DNA"/>
</dbReference>
<dbReference type="SUPFAM" id="SSF52540">
    <property type="entry name" value="P-loop containing nucleoside triphosphate hydrolases"/>
    <property type="match status" value="1"/>
</dbReference>
<dbReference type="VEuPathDB" id="FungiDB:ATEG_03507"/>
<dbReference type="Gene3D" id="3.40.50.300">
    <property type="entry name" value="P-loop containing nucleotide triphosphate hydrolases"/>
    <property type="match status" value="1"/>
</dbReference>
<dbReference type="GO" id="GO:0000400">
    <property type="term" value="F:four-way junction DNA binding"/>
    <property type="evidence" value="ECO:0007669"/>
    <property type="project" value="TreeGrafter"/>
</dbReference>
<dbReference type="HOGENOM" id="CLU_046729_0_0_1"/>
<accession>Q0CS27</accession>
<dbReference type="GO" id="GO:0033063">
    <property type="term" value="C:Rad51B-Rad51C-Rad51D-XRCC2 complex"/>
    <property type="evidence" value="ECO:0007669"/>
    <property type="project" value="InterPro"/>
</dbReference>
<dbReference type="Proteomes" id="UP000007963">
    <property type="component" value="Unassembled WGS sequence"/>
</dbReference>
<feature type="compositionally biased region" description="Basic and acidic residues" evidence="1">
    <location>
        <begin position="96"/>
        <end position="108"/>
    </location>
</feature>
<organism evidence="2 3">
    <name type="scientific">Aspergillus terreus (strain NIH 2624 / FGSC A1156)</name>
    <dbReference type="NCBI Taxonomy" id="341663"/>
    <lineage>
        <taxon>Eukaryota</taxon>
        <taxon>Fungi</taxon>
        <taxon>Dikarya</taxon>
        <taxon>Ascomycota</taxon>
        <taxon>Pezizomycotina</taxon>
        <taxon>Eurotiomycetes</taxon>
        <taxon>Eurotiomycetidae</taxon>
        <taxon>Eurotiales</taxon>
        <taxon>Aspergillaceae</taxon>
        <taxon>Aspergillus</taxon>
        <taxon>Aspergillus subgen. Circumdati</taxon>
    </lineage>
</organism>
<dbReference type="eggNOG" id="KOG2859">
    <property type="taxonomic scope" value="Eukaryota"/>
</dbReference>
<dbReference type="PANTHER" id="PTHR46644">
    <property type="entry name" value="DNA REPAIR PROTEIN XRCC2"/>
    <property type="match status" value="1"/>
</dbReference>
<dbReference type="GO" id="GO:0042148">
    <property type="term" value="P:DNA strand invasion"/>
    <property type="evidence" value="ECO:0007669"/>
    <property type="project" value="TreeGrafter"/>
</dbReference>
<dbReference type="RefSeq" id="XP_001212685.1">
    <property type="nucleotide sequence ID" value="XM_001212685.1"/>
</dbReference>
<protein>
    <submittedName>
        <fullName evidence="2">Uncharacterized protein</fullName>
    </submittedName>
</protein>
<dbReference type="OrthoDB" id="420422at2759"/>
<dbReference type="CDD" id="cd19490">
    <property type="entry name" value="XRCC2"/>
    <property type="match status" value="1"/>
</dbReference>
<dbReference type="AlphaFoldDB" id="Q0CS27"/>
<evidence type="ECO:0000313" key="2">
    <source>
        <dbReference type="EMBL" id="EAU36781.1"/>
    </source>
</evidence>
<reference evidence="3" key="1">
    <citation type="submission" date="2005-09" db="EMBL/GenBank/DDBJ databases">
        <title>Annotation of the Aspergillus terreus NIH2624 genome.</title>
        <authorList>
            <person name="Birren B.W."/>
            <person name="Lander E.S."/>
            <person name="Galagan J.E."/>
            <person name="Nusbaum C."/>
            <person name="Devon K."/>
            <person name="Henn M."/>
            <person name="Ma L.-J."/>
            <person name="Jaffe D.B."/>
            <person name="Butler J."/>
            <person name="Alvarez P."/>
            <person name="Gnerre S."/>
            <person name="Grabherr M."/>
            <person name="Kleber M."/>
            <person name="Mauceli E.W."/>
            <person name="Brockman W."/>
            <person name="Rounsley S."/>
            <person name="Young S.K."/>
            <person name="LaButti K."/>
            <person name="Pushparaj V."/>
            <person name="DeCaprio D."/>
            <person name="Crawford M."/>
            <person name="Koehrsen M."/>
            <person name="Engels R."/>
            <person name="Montgomery P."/>
            <person name="Pearson M."/>
            <person name="Howarth C."/>
            <person name="Larson L."/>
            <person name="Luoma S."/>
            <person name="White J."/>
            <person name="Alvarado L."/>
            <person name="Kodira C.D."/>
            <person name="Zeng Q."/>
            <person name="Oleary S."/>
            <person name="Yandava C."/>
            <person name="Denning D.W."/>
            <person name="Nierman W.C."/>
            <person name="Milne T."/>
            <person name="Madden K."/>
        </authorList>
    </citation>
    <scope>NUCLEOTIDE SEQUENCE [LARGE SCALE GENOMIC DNA]</scope>
    <source>
        <strain evidence="3">NIH 2624 / FGSC A1156</strain>
    </source>
</reference>
<dbReference type="InterPro" id="IPR027417">
    <property type="entry name" value="P-loop_NTPase"/>
</dbReference>